<evidence type="ECO:0000313" key="2">
    <source>
        <dbReference type="Proteomes" id="UP001189429"/>
    </source>
</evidence>
<sequence length="330" mass="36438">MWALERVKKARIYETAEPHHSEALPAIVPFGAALVGGDQGELRWDDALVRGWEELARAAALWAGLALAAERAASCAGASVSQLPEPTLSLEPLLTKVRKGRLEDSLARLVKRRLYRRPSLKQRFPCGPANASADGPVGGMLLTPHGRALAPFDSPVSCEHVADIEHIEAGHMWMHSEEVDGIGRGLGIRDIAAPWEVVFGQVTDLKGYVGKVPMLSELQVYSSTARGPEVVEHAAYKIKVIPGYWFEYFVEHHAVKSKRTMLFYLDYGRNSDFQDMQGRWFLEAFGAIERGPDHATRCVTSRPRNRQTASWTAIVGSLPSTFARSCARLP</sequence>
<accession>A0ABN9RG12</accession>
<dbReference type="EMBL" id="CAUYUJ010005925">
    <property type="protein sequence ID" value="CAK0815493.1"/>
    <property type="molecule type" value="Genomic_DNA"/>
</dbReference>
<reference evidence="1" key="1">
    <citation type="submission" date="2023-10" db="EMBL/GenBank/DDBJ databases">
        <authorList>
            <person name="Chen Y."/>
            <person name="Shah S."/>
            <person name="Dougan E. K."/>
            <person name="Thang M."/>
            <person name="Chan C."/>
        </authorList>
    </citation>
    <scope>NUCLEOTIDE SEQUENCE [LARGE SCALE GENOMIC DNA]</scope>
</reference>
<keyword evidence="2" id="KW-1185">Reference proteome</keyword>
<protein>
    <submittedName>
        <fullName evidence="1">Uncharacterized protein</fullName>
    </submittedName>
</protein>
<dbReference type="SUPFAM" id="SSF55961">
    <property type="entry name" value="Bet v1-like"/>
    <property type="match status" value="1"/>
</dbReference>
<proteinExistence type="predicted"/>
<organism evidence="1 2">
    <name type="scientific">Prorocentrum cordatum</name>
    <dbReference type="NCBI Taxonomy" id="2364126"/>
    <lineage>
        <taxon>Eukaryota</taxon>
        <taxon>Sar</taxon>
        <taxon>Alveolata</taxon>
        <taxon>Dinophyceae</taxon>
        <taxon>Prorocentrales</taxon>
        <taxon>Prorocentraceae</taxon>
        <taxon>Prorocentrum</taxon>
    </lineage>
</organism>
<evidence type="ECO:0000313" key="1">
    <source>
        <dbReference type="EMBL" id="CAK0815493.1"/>
    </source>
</evidence>
<name>A0ABN9RG12_9DINO</name>
<dbReference type="Proteomes" id="UP001189429">
    <property type="component" value="Unassembled WGS sequence"/>
</dbReference>
<comment type="caution">
    <text evidence="1">The sequence shown here is derived from an EMBL/GenBank/DDBJ whole genome shotgun (WGS) entry which is preliminary data.</text>
</comment>
<gene>
    <name evidence="1" type="ORF">PCOR1329_LOCUS18768</name>
</gene>